<dbReference type="HOGENOM" id="CLU_025990_0_0_6"/>
<keyword evidence="2" id="KW-0503">Monooxygenase</keyword>
<dbReference type="RefSeq" id="WP_012488578.1">
    <property type="nucleotide sequence ID" value="NC_010995.1"/>
</dbReference>
<dbReference type="InterPro" id="IPR050816">
    <property type="entry name" value="Flavin-dep_Halogenase_NPB"/>
</dbReference>
<dbReference type="GO" id="GO:0004497">
    <property type="term" value="F:monooxygenase activity"/>
    <property type="evidence" value="ECO:0007669"/>
    <property type="project" value="UniProtKB-KW"/>
</dbReference>
<gene>
    <name evidence="3" type="primary">halA</name>
    <name evidence="3" type="ordered locus">CJA_2999</name>
</gene>
<evidence type="ECO:0000313" key="4">
    <source>
        <dbReference type="Proteomes" id="UP000001036"/>
    </source>
</evidence>
<keyword evidence="1" id="KW-0560">Oxidoreductase</keyword>
<dbReference type="STRING" id="498211.CJA_2999"/>
<organism evidence="3 4">
    <name type="scientific">Cellvibrio japonicus (strain Ueda107)</name>
    <name type="common">Pseudomonas fluorescens subsp. cellulosa</name>
    <dbReference type="NCBI Taxonomy" id="498211"/>
    <lineage>
        <taxon>Bacteria</taxon>
        <taxon>Pseudomonadati</taxon>
        <taxon>Pseudomonadota</taxon>
        <taxon>Gammaproteobacteria</taxon>
        <taxon>Cellvibrionales</taxon>
        <taxon>Cellvibrionaceae</taxon>
        <taxon>Cellvibrio</taxon>
    </lineage>
</organism>
<protein>
    <submittedName>
        <fullName evidence="3">Halogenase A</fullName>
    </submittedName>
</protein>
<dbReference type="KEGG" id="cja:CJA_2999"/>
<accession>B3PCT8</accession>
<sequence length="585" mass="66439">MNKQHQVIILGSGIGGTVMAAILARHGISVLILDKQAHPKFAIGESTVGHTSSMIQLIADRYDVPEIHNLVSFSRVRKHVCSSSGVKRGIGFVYHRNDGTQREDEANQFIIPPHLHGLENHLFRQDIDAYIFQVAVGYGADFKVDVNINDVDFTEEGVTVHTNKGNFKADYVVDATGYRSVIADKLGLRPKQNTMETNTRSAFTHMCHVAPYDDCIPANYHNMPIPWFQTTVHHIFEGGWIWVIPFNNTRTGTNPLCSVGYTLDINKFPDSGQSAEDEFLSIIQRFPSVKKQFEFSKPAREWVKTGRLQYNCENSVGDRYVLLGHATGFVDPLFSRGLAITMDCIFHLGNRLIQAVRTQKFDARDFAYVDQVTRGGVSYNDQLVSSAYRSWKDYRVWNAWQRVWAIGEAGLDQLRLIKQHELFLETGDENDLLKLECVTHPGHLCPDSPEFATLFSEGKKLVDAFDRNEISAEEASSRIFQLIHDHELISPKLRVFDPKVRNFGHKQIANLLSVLWGKTKSKQHIRRYYEIPVRHMLKLFFKHGHEFFNPEFNIARRSDHFVSAKVAAQTNAKSLEPSVSTNPVA</sequence>
<dbReference type="SMR" id="B3PCT8"/>
<dbReference type="InterPro" id="IPR006905">
    <property type="entry name" value="Flavin_halogenase"/>
</dbReference>
<dbReference type="OrthoDB" id="103324at2"/>
<evidence type="ECO:0000313" key="3">
    <source>
        <dbReference type="EMBL" id="ACE85965.1"/>
    </source>
</evidence>
<dbReference type="Gene3D" id="3.50.50.60">
    <property type="entry name" value="FAD/NAD(P)-binding domain"/>
    <property type="match status" value="1"/>
</dbReference>
<keyword evidence="4" id="KW-1185">Reference proteome</keyword>
<dbReference type="PANTHER" id="PTHR43747">
    <property type="entry name" value="FAD-BINDING PROTEIN"/>
    <property type="match status" value="1"/>
</dbReference>
<dbReference type="PANTHER" id="PTHR43747:SF5">
    <property type="entry name" value="FAD-BINDING DOMAIN-CONTAINING PROTEIN"/>
    <property type="match status" value="1"/>
</dbReference>
<evidence type="ECO:0000256" key="1">
    <source>
        <dbReference type="ARBA" id="ARBA00023002"/>
    </source>
</evidence>
<name>B3PCT8_CELJU</name>
<dbReference type="InterPro" id="IPR036188">
    <property type="entry name" value="FAD/NAD-bd_sf"/>
</dbReference>
<reference evidence="3 4" key="1">
    <citation type="journal article" date="2008" name="J. Bacteriol.">
        <title>Insights into plant cell wall degradation from the genome sequence of the soil bacterium Cellvibrio japonicus.</title>
        <authorList>
            <person name="Deboy R.T."/>
            <person name="Mongodin E.F."/>
            <person name="Fouts D.E."/>
            <person name="Tailford L.E."/>
            <person name="Khouri H."/>
            <person name="Emerson J.B."/>
            <person name="Mohamoud Y."/>
            <person name="Watkins K."/>
            <person name="Henrissat B."/>
            <person name="Gilbert H.J."/>
            <person name="Nelson K.E."/>
        </authorList>
    </citation>
    <scope>NUCLEOTIDE SEQUENCE [LARGE SCALE GENOMIC DNA]</scope>
    <source>
        <strain evidence="3 4">Ueda107</strain>
    </source>
</reference>
<evidence type="ECO:0000256" key="2">
    <source>
        <dbReference type="ARBA" id="ARBA00023033"/>
    </source>
</evidence>
<dbReference type="PRINTS" id="PR00420">
    <property type="entry name" value="RNGMNOXGNASE"/>
</dbReference>
<dbReference type="eggNOG" id="COG0644">
    <property type="taxonomic scope" value="Bacteria"/>
</dbReference>
<dbReference type="EMBL" id="CP000934">
    <property type="protein sequence ID" value="ACE85965.1"/>
    <property type="molecule type" value="Genomic_DNA"/>
</dbReference>
<dbReference type="Pfam" id="PF13450">
    <property type="entry name" value="NAD_binding_8"/>
    <property type="match status" value="1"/>
</dbReference>
<dbReference type="Pfam" id="PF04820">
    <property type="entry name" value="Trp_halogenase"/>
    <property type="match status" value="1"/>
</dbReference>
<dbReference type="Proteomes" id="UP000001036">
    <property type="component" value="Chromosome"/>
</dbReference>
<proteinExistence type="predicted"/>
<dbReference type="AlphaFoldDB" id="B3PCT8"/>
<dbReference type="SUPFAM" id="SSF51905">
    <property type="entry name" value="FAD/NAD(P)-binding domain"/>
    <property type="match status" value="1"/>
</dbReference>